<dbReference type="Proteomes" id="UP000234744">
    <property type="component" value="Unassembled WGS sequence"/>
</dbReference>
<name>A0ABX4TZL4_PSEDL</name>
<evidence type="ECO:0000313" key="1">
    <source>
        <dbReference type="EMBL" id="PLV11273.1"/>
    </source>
</evidence>
<protein>
    <submittedName>
        <fullName evidence="1">Uncharacterized protein</fullName>
    </submittedName>
</protein>
<evidence type="ECO:0000313" key="2">
    <source>
        <dbReference type="Proteomes" id="UP000234744"/>
    </source>
</evidence>
<dbReference type="EMBL" id="PJCJ01000018">
    <property type="protein sequence ID" value="PLV11273.1"/>
    <property type="molecule type" value="Genomic_DNA"/>
</dbReference>
<sequence length="59" mass="6225">MVLAQDLYWLCRPLRGHARSHRYCTGVENGATPVGAGAPAKGPVQAQCIGSEECILSQG</sequence>
<gene>
    <name evidence="1" type="ORF">CXG47_21630</name>
</gene>
<organism evidence="1 2">
    <name type="scientific">Pseudomonas plecoglossicida</name>
    <dbReference type="NCBI Taxonomy" id="70775"/>
    <lineage>
        <taxon>Bacteria</taxon>
        <taxon>Pseudomonadati</taxon>
        <taxon>Pseudomonadota</taxon>
        <taxon>Gammaproteobacteria</taxon>
        <taxon>Pseudomonadales</taxon>
        <taxon>Pseudomonadaceae</taxon>
        <taxon>Pseudomonas</taxon>
    </lineage>
</organism>
<reference evidence="1 2" key="1">
    <citation type="submission" date="2017-12" db="EMBL/GenBank/DDBJ databases">
        <title>Detection of the carbapenemase gene blaVIM-5 in members of the Pseudomonas putida group isolated from polluted Nigerian wetlands.</title>
        <authorList>
            <person name="Adelowo O."/>
            <person name="Vollmers J."/>
            <person name="Maeusezahl I."/>
            <person name="Kaster A.-K."/>
            <person name="Mueller J.A."/>
        </authorList>
    </citation>
    <scope>NUCLEOTIDE SEQUENCE [LARGE SCALE GENOMIC DNA]</scope>
    <source>
        <strain evidence="1 2">MR69</strain>
    </source>
</reference>
<keyword evidence="2" id="KW-1185">Reference proteome</keyword>
<comment type="caution">
    <text evidence="1">The sequence shown here is derived from an EMBL/GenBank/DDBJ whole genome shotgun (WGS) entry which is preliminary data.</text>
</comment>
<accession>A0ABX4TZL4</accession>
<proteinExistence type="predicted"/>